<dbReference type="PROSITE" id="PS00639">
    <property type="entry name" value="THIOL_PROTEASE_HIS"/>
    <property type="match status" value="1"/>
</dbReference>
<feature type="transmembrane region" description="Helical" evidence="2">
    <location>
        <begin position="620"/>
        <end position="637"/>
    </location>
</feature>
<dbReference type="InterPro" id="IPR013128">
    <property type="entry name" value="Peptidase_C1A"/>
</dbReference>
<dbReference type="InterPro" id="IPR000169">
    <property type="entry name" value="Pept_cys_AS"/>
</dbReference>
<sequence>MPMNKYHLIVLTLIFGLILSLVIPDSVTASEVNNNTHLNTVKESLTVHNNLTSVKKSNSNTTTYSKSTVLPSYYDLRKLGKLTPVKQQGFSGTCWAFAALGSLESSLLPNEKWDFSENNMKNLNSYNYAWGFDRGYNDAGCWEQALAYLTRYSGPVTSAQDSFNDFSGYSPIGLTAVKHVQDAILINARNSNGKMDNNPIKIAIMKYGAVYSLMRYDDFYFNPWTNAYYYNGSNDVNHAIDIVGWDDNYSKNNFVNGAPGNGAFIIRNSWGADWGDNGYFYVSYYDKLLGNSNDNVVFMDAEPITNYNNIYQYDPLGYVGSFGFESDVGWFSNVFTARSNEKLRASSFYVLTPNSLYDLYVYLNPKGNNPISGKLAFFKEGIISTAGYKTIDFGKYISLLKGHKFSIVVKLTTPNSTLPITIEYPMEYYSSKATANPGESYVSMNGIFWEDMTSIISNANVCLKAFTSSIGADLSVTKVMSNKNPSLYSKIFYTITVKNNGPVTAENVYISDKLPLGLSFLSYVTKYGKYNPITGVWNIGTLPNGSVATIIINCFVKRTGNLTNEAILFSSTYDPNLTNNFAMINGKVVQQMNVKKVVQKIIPIKTCQNLIPMQKTGTNIISFVLGLIMVFGGTSIFRKK</sequence>
<keyword evidence="5" id="KW-1185">Reference proteome</keyword>
<dbReference type="RefSeq" id="WP_223792604.1">
    <property type="nucleotide sequence ID" value="NZ_JAIOUQ010000017.1"/>
</dbReference>
<organism evidence="4 5">
    <name type="scientific">Methanobacterium spitsbergense</name>
    <dbReference type="NCBI Taxonomy" id="2874285"/>
    <lineage>
        <taxon>Archaea</taxon>
        <taxon>Methanobacteriati</taxon>
        <taxon>Methanobacteriota</taxon>
        <taxon>Methanomada group</taxon>
        <taxon>Methanobacteria</taxon>
        <taxon>Methanobacteriales</taxon>
        <taxon>Methanobacteriaceae</taxon>
        <taxon>Methanobacterium</taxon>
    </lineage>
</organism>
<dbReference type="InterPro" id="IPR013783">
    <property type="entry name" value="Ig-like_fold"/>
</dbReference>
<dbReference type="InterPro" id="IPR040528">
    <property type="entry name" value="Lectin-like"/>
</dbReference>
<protein>
    <submittedName>
        <fullName evidence="4">DUF11 domain-containing protein</fullName>
    </submittedName>
</protein>
<keyword evidence="2" id="KW-0812">Transmembrane</keyword>
<proteinExistence type="inferred from homology"/>
<dbReference type="InterPro" id="IPR047589">
    <property type="entry name" value="DUF11_rpt"/>
</dbReference>
<name>A0A8T5UXP2_9EURY</name>
<keyword evidence="2" id="KW-1133">Transmembrane helix</keyword>
<evidence type="ECO:0000313" key="5">
    <source>
        <dbReference type="Proteomes" id="UP000825933"/>
    </source>
</evidence>
<evidence type="ECO:0000313" key="4">
    <source>
        <dbReference type="EMBL" id="MBZ2167067.1"/>
    </source>
</evidence>
<dbReference type="InterPro" id="IPR001434">
    <property type="entry name" value="OmcB-like_DUF11"/>
</dbReference>
<dbReference type="InterPro" id="IPR025660">
    <property type="entry name" value="Pept_his_AS"/>
</dbReference>
<dbReference type="GO" id="GO:0006508">
    <property type="term" value="P:proteolysis"/>
    <property type="evidence" value="ECO:0007669"/>
    <property type="project" value="InterPro"/>
</dbReference>
<dbReference type="Proteomes" id="UP000825933">
    <property type="component" value="Unassembled WGS sequence"/>
</dbReference>
<dbReference type="EMBL" id="JAIOUQ010000017">
    <property type="protein sequence ID" value="MBZ2167067.1"/>
    <property type="molecule type" value="Genomic_DNA"/>
</dbReference>
<dbReference type="AlphaFoldDB" id="A0A8T5UXP2"/>
<dbReference type="Gene3D" id="3.90.70.10">
    <property type="entry name" value="Cysteine proteinases"/>
    <property type="match status" value="1"/>
</dbReference>
<gene>
    <name evidence="4" type="ORF">K8N75_13560</name>
</gene>
<dbReference type="SMART" id="SM00645">
    <property type="entry name" value="Pept_C1"/>
    <property type="match status" value="1"/>
</dbReference>
<dbReference type="PROSITE" id="PS00139">
    <property type="entry name" value="THIOL_PROTEASE_CYS"/>
    <property type="match status" value="1"/>
</dbReference>
<comment type="caution">
    <text evidence="4">The sequence shown here is derived from an EMBL/GenBank/DDBJ whole genome shotgun (WGS) entry which is preliminary data.</text>
</comment>
<dbReference type="SUPFAM" id="SSF54001">
    <property type="entry name" value="Cysteine proteinases"/>
    <property type="match status" value="1"/>
</dbReference>
<dbReference type="NCBIfam" id="TIGR01451">
    <property type="entry name" value="B_ant_repeat"/>
    <property type="match status" value="1"/>
</dbReference>
<accession>A0A8T5UXP2</accession>
<evidence type="ECO:0000259" key="3">
    <source>
        <dbReference type="SMART" id="SM00645"/>
    </source>
</evidence>
<evidence type="ECO:0000256" key="2">
    <source>
        <dbReference type="SAM" id="Phobius"/>
    </source>
</evidence>
<dbReference type="Pfam" id="PF01345">
    <property type="entry name" value="DUF11"/>
    <property type="match status" value="1"/>
</dbReference>
<evidence type="ECO:0000256" key="1">
    <source>
        <dbReference type="ARBA" id="ARBA00008455"/>
    </source>
</evidence>
<dbReference type="InterPro" id="IPR000668">
    <property type="entry name" value="Peptidase_C1A_C"/>
</dbReference>
<dbReference type="GO" id="GO:0008234">
    <property type="term" value="F:cysteine-type peptidase activity"/>
    <property type="evidence" value="ECO:0007669"/>
    <property type="project" value="InterPro"/>
</dbReference>
<comment type="similarity">
    <text evidence="1">Belongs to the peptidase C1 family.</text>
</comment>
<dbReference type="CDD" id="cd02619">
    <property type="entry name" value="Peptidase_C1"/>
    <property type="match status" value="1"/>
</dbReference>
<keyword evidence="2" id="KW-0472">Membrane</keyword>
<feature type="domain" description="Peptidase C1A papain C-terminal" evidence="3">
    <location>
        <begin position="70"/>
        <end position="299"/>
    </location>
</feature>
<dbReference type="Pfam" id="PF18560">
    <property type="entry name" value="Lectin_like"/>
    <property type="match status" value="1"/>
</dbReference>
<dbReference type="InterPro" id="IPR038765">
    <property type="entry name" value="Papain-like_cys_pep_sf"/>
</dbReference>
<reference evidence="5" key="1">
    <citation type="journal article" date="2022" name="Microbiol. Resour. Announc.">
        <title>Draft Genome Sequence of a Methanogenic Archaeon from West Spitsbergen Permafrost.</title>
        <authorList>
            <person name="Trubitsyn V."/>
            <person name="Rivkina E."/>
            <person name="Shcherbakova V."/>
        </authorList>
    </citation>
    <scope>NUCLEOTIDE SEQUENCE [LARGE SCALE GENOMIC DNA]</scope>
    <source>
        <strain evidence="5">VT</strain>
    </source>
</reference>
<dbReference type="Gene3D" id="2.60.40.10">
    <property type="entry name" value="Immunoglobulins"/>
    <property type="match status" value="1"/>
</dbReference>
<dbReference type="PANTHER" id="PTHR12411">
    <property type="entry name" value="CYSTEINE PROTEASE FAMILY C1-RELATED"/>
    <property type="match status" value="1"/>
</dbReference>
<dbReference type="Pfam" id="PF00112">
    <property type="entry name" value="Peptidase_C1"/>
    <property type="match status" value="1"/>
</dbReference>